<evidence type="ECO:0000256" key="1">
    <source>
        <dbReference type="SAM" id="MobiDB-lite"/>
    </source>
</evidence>
<comment type="caution">
    <text evidence="2">The sequence shown here is derived from an EMBL/GenBank/DDBJ whole genome shotgun (WGS) entry which is preliminary data.</text>
</comment>
<organism evidence="2 3">
    <name type="scientific">Platanthera guangdongensis</name>
    <dbReference type="NCBI Taxonomy" id="2320717"/>
    <lineage>
        <taxon>Eukaryota</taxon>
        <taxon>Viridiplantae</taxon>
        <taxon>Streptophyta</taxon>
        <taxon>Embryophyta</taxon>
        <taxon>Tracheophyta</taxon>
        <taxon>Spermatophyta</taxon>
        <taxon>Magnoliopsida</taxon>
        <taxon>Liliopsida</taxon>
        <taxon>Asparagales</taxon>
        <taxon>Orchidaceae</taxon>
        <taxon>Orchidoideae</taxon>
        <taxon>Orchideae</taxon>
        <taxon>Orchidinae</taxon>
        <taxon>Platanthera</taxon>
    </lineage>
</organism>
<accession>A0ABR2MUQ0</accession>
<keyword evidence="3" id="KW-1185">Reference proteome</keyword>
<feature type="compositionally biased region" description="Basic and acidic residues" evidence="1">
    <location>
        <begin position="22"/>
        <end position="35"/>
    </location>
</feature>
<proteinExistence type="predicted"/>
<protein>
    <submittedName>
        <fullName evidence="2">Uncharacterized protein</fullName>
    </submittedName>
</protein>
<name>A0ABR2MUQ0_9ASPA</name>
<dbReference type="EMBL" id="JBBWWR010000004">
    <property type="protein sequence ID" value="KAK8967831.1"/>
    <property type="molecule type" value="Genomic_DNA"/>
</dbReference>
<evidence type="ECO:0000313" key="2">
    <source>
        <dbReference type="EMBL" id="KAK8967831.1"/>
    </source>
</evidence>
<reference evidence="2 3" key="1">
    <citation type="journal article" date="2022" name="Nat. Plants">
        <title>Genomes of leafy and leafless Platanthera orchids illuminate the evolution of mycoheterotrophy.</title>
        <authorList>
            <person name="Li M.H."/>
            <person name="Liu K.W."/>
            <person name="Li Z."/>
            <person name="Lu H.C."/>
            <person name="Ye Q.L."/>
            <person name="Zhang D."/>
            <person name="Wang J.Y."/>
            <person name="Li Y.F."/>
            <person name="Zhong Z.M."/>
            <person name="Liu X."/>
            <person name="Yu X."/>
            <person name="Liu D.K."/>
            <person name="Tu X.D."/>
            <person name="Liu B."/>
            <person name="Hao Y."/>
            <person name="Liao X.Y."/>
            <person name="Jiang Y.T."/>
            <person name="Sun W.H."/>
            <person name="Chen J."/>
            <person name="Chen Y.Q."/>
            <person name="Ai Y."/>
            <person name="Zhai J.W."/>
            <person name="Wu S.S."/>
            <person name="Zhou Z."/>
            <person name="Hsiao Y.Y."/>
            <person name="Wu W.L."/>
            <person name="Chen Y.Y."/>
            <person name="Lin Y.F."/>
            <person name="Hsu J.L."/>
            <person name="Li C.Y."/>
            <person name="Wang Z.W."/>
            <person name="Zhao X."/>
            <person name="Zhong W.Y."/>
            <person name="Ma X.K."/>
            <person name="Ma L."/>
            <person name="Huang J."/>
            <person name="Chen G.Z."/>
            <person name="Huang M.Z."/>
            <person name="Huang L."/>
            <person name="Peng D.H."/>
            <person name="Luo Y.B."/>
            <person name="Zou S.Q."/>
            <person name="Chen S.P."/>
            <person name="Lan S."/>
            <person name="Tsai W.C."/>
            <person name="Van de Peer Y."/>
            <person name="Liu Z.J."/>
        </authorList>
    </citation>
    <scope>NUCLEOTIDE SEQUENCE [LARGE SCALE GENOMIC DNA]</scope>
    <source>
        <strain evidence="2">Lor288</strain>
    </source>
</reference>
<feature type="region of interest" description="Disordered" evidence="1">
    <location>
        <begin position="1"/>
        <end position="36"/>
    </location>
</feature>
<sequence>MKKEEKKHFSVKVEQPEEEGDKESQKQRVGEVVVREKKKPTRDRLITVKSTADDGSFKMQSSIELVLLYFSLLEPLAEHILPDAQRNSLGTAERKNDAIKVPADNRITQASSFDVNGKNELGEFMKSPRKEGRCIFGFEYNKDVALRMSARRSSTLESSIMNLEEVACRIRWLKGLLKFGFQRSDLIISSWKLLETGEEHL</sequence>
<gene>
    <name evidence="2" type="ORF">KSP40_PGU012922</name>
</gene>
<evidence type="ECO:0000313" key="3">
    <source>
        <dbReference type="Proteomes" id="UP001412067"/>
    </source>
</evidence>
<dbReference type="Proteomes" id="UP001412067">
    <property type="component" value="Unassembled WGS sequence"/>
</dbReference>